<dbReference type="AlphaFoldDB" id="A0A1T3MGG7"/>
<protein>
    <submittedName>
        <fullName evidence="1">Uncharacterized protein</fullName>
    </submittedName>
</protein>
<comment type="caution">
    <text evidence="1">The sequence shown here is derived from an EMBL/GenBank/DDBJ whole genome shotgun (WGS) entry which is preliminary data.</text>
</comment>
<organism evidence="1 2">
    <name type="scientific">Elizabethkingia occulta</name>
    <dbReference type="NCBI Taxonomy" id="1867263"/>
    <lineage>
        <taxon>Bacteria</taxon>
        <taxon>Pseudomonadati</taxon>
        <taxon>Bacteroidota</taxon>
        <taxon>Flavobacteriia</taxon>
        <taxon>Flavobacteriales</taxon>
        <taxon>Weeksellaceae</taxon>
        <taxon>Elizabethkingia</taxon>
    </lineage>
</organism>
<sequence length="96" mass="10466">MNQNMKKKKITKLEIKKEDILNLTQNDSQKIIGGGDILLTVDYGNDCPASQPANCDTDYSKDCSERLGQGCQSYTDGIPSCTPGCGVTVVWTCTRT</sequence>
<name>A0A1T3MGG7_9FLAO</name>
<proteinExistence type="predicted"/>
<evidence type="ECO:0000313" key="1">
    <source>
        <dbReference type="EMBL" id="OPC63712.1"/>
    </source>
</evidence>
<gene>
    <name evidence="1" type="ORF">BAZ10_06440</name>
</gene>
<accession>A0A1T3MGG7</accession>
<keyword evidence="2" id="KW-1185">Reference proteome</keyword>
<dbReference type="RefSeq" id="WP_078772320.1">
    <property type="nucleotide sequence ID" value="NZ_CBCSBR010000001.1"/>
</dbReference>
<evidence type="ECO:0000313" key="2">
    <source>
        <dbReference type="Proteomes" id="UP000190813"/>
    </source>
</evidence>
<reference evidence="1 2" key="1">
    <citation type="submission" date="2016-06" db="EMBL/GenBank/DDBJ databases">
        <title>Revisiting the taxonomy of the Elizabethkingia Genus based on Whole-Genome Sequencing, Optical Mapping, and MALDI-TOF.</title>
        <authorList>
            <person name="Nicholson A.C."/>
        </authorList>
    </citation>
    <scope>NUCLEOTIDE SEQUENCE [LARGE SCALE GENOMIC DNA]</scope>
    <source>
        <strain evidence="1 2">G4070</strain>
    </source>
</reference>
<dbReference type="EMBL" id="MAHX01000016">
    <property type="protein sequence ID" value="OPC63712.1"/>
    <property type="molecule type" value="Genomic_DNA"/>
</dbReference>
<dbReference type="NCBIfam" id="NF038158">
    <property type="entry name" value="lant_leader_L1b"/>
    <property type="match status" value="1"/>
</dbReference>
<dbReference type="Proteomes" id="UP000190813">
    <property type="component" value="Unassembled WGS sequence"/>
</dbReference>